<sequence>MKKVEKKQWFIIGLQIIENEGISKITIDNLCASLKITKGAFYHHFKNIDGYIDALMTFWVKENTLTFIENAEKLVSATEKLYSLAQMSASSEYKCEGRIRAWSYTNNIIQGYVAQVDKLRLDYLIKLGQDCGYTLEYAHKVATIQYALLIGLQHICSEIPTYDFKELQSMLLEKFEVKQ</sequence>
<dbReference type="RefSeq" id="WP_057328665.1">
    <property type="nucleotide sequence ID" value="NZ_CZBM01000010.1"/>
</dbReference>
<name>A0A174VPG3_PARDI</name>
<dbReference type="Gene3D" id="1.10.357.10">
    <property type="entry name" value="Tetracycline Repressor, domain 2"/>
    <property type="match status" value="1"/>
</dbReference>
<keyword evidence="1" id="KW-0238">DNA-binding</keyword>
<dbReference type="Proteomes" id="UP000095332">
    <property type="component" value="Unassembled WGS sequence"/>
</dbReference>
<feature type="domain" description="HTH tetR-type" evidence="2">
    <location>
        <begin position="15"/>
        <end position="50"/>
    </location>
</feature>
<organism evidence="3 4">
    <name type="scientific">Parabacteroides distasonis</name>
    <dbReference type="NCBI Taxonomy" id="823"/>
    <lineage>
        <taxon>Bacteria</taxon>
        <taxon>Pseudomonadati</taxon>
        <taxon>Bacteroidota</taxon>
        <taxon>Bacteroidia</taxon>
        <taxon>Bacteroidales</taxon>
        <taxon>Tannerellaceae</taxon>
        <taxon>Parabacteroides</taxon>
    </lineage>
</organism>
<accession>A0A174VPG3</accession>
<evidence type="ECO:0000256" key="1">
    <source>
        <dbReference type="ARBA" id="ARBA00023125"/>
    </source>
</evidence>
<evidence type="ECO:0000313" key="3">
    <source>
        <dbReference type="EMBL" id="CUQ36674.1"/>
    </source>
</evidence>
<evidence type="ECO:0000259" key="2">
    <source>
        <dbReference type="Pfam" id="PF00440"/>
    </source>
</evidence>
<dbReference type="SUPFAM" id="SSF46689">
    <property type="entry name" value="Homeodomain-like"/>
    <property type="match status" value="1"/>
</dbReference>
<dbReference type="InterPro" id="IPR009057">
    <property type="entry name" value="Homeodomain-like_sf"/>
</dbReference>
<reference evidence="3 4" key="1">
    <citation type="submission" date="2015-09" db="EMBL/GenBank/DDBJ databases">
        <authorList>
            <consortium name="Pathogen Informatics"/>
        </authorList>
    </citation>
    <scope>NUCLEOTIDE SEQUENCE [LARGE SCALE GENOMIC DNA]</scope>
    <source>
        <strain evidence="3 4">2789STDY5834948</strain>
    </source>
</reference>
<dbReference type="GO" id="GO:0003677">
    <property type="term" value="F:DNA binding"/>
    <property type="evidence" value="ECO:0007669"/>
    <property type="project" value="UniProtKB-KW"/>
</dbReference>
<gene>
    <name evidence="3" type="ORF">ERS852560_02415</name>
</gene>
<protein>
    <submittedName>
        <fullName evidence="3">Bacterial regulatory proteins, tetR family</fullName>
    </submittedName>
</protein>
<dbReference type="EMBL" id="CZBM01000010">
    <property type="protein sequence ID" value="CUQ36674.1"/>
    <property type="molecule type" value="Genomic_DNA"/>
</dbReference>
<dbReference type="AlphaFoldDB" id="A0A174VPG3"/>
<dbReference type="Pfam" id="PF00440">
    <property type="entry name" value="TetR_N"/>
    <property type="match status" value="1"/>
</dbReference>
<dbReference type="InterPro" id="IPR001647">
    <property type="entry name" value="HTH_TetR"/>
</dbReference>
<proteinExistence type="predicted"/>
<evidence type="ECO:0000313" key="4">
    <source>
        <dbReference type="Proteomes" id="UP000095332"/>
    </source>
</evidence>